<dbReference type="AlphaFoldDB" id="A0A840Q7Q1"/>
<reference evidence="3 4" key="1">
    <citation type="submission" date="2020-08" db="EMBL/GenBank/DDBJ databases">
        <title>Sequencing the genomes of 1000 actinobacteria strains.</title>
        <authorList>
            <person name="Klenk H.-P."/>
        </authorList>
    </citation>
    <scope>NUCLEOTIDE SEQUENCE [LARGE SCALE GENOMIC DNA]</scope>
    <source>
        <strain evidence="3 4">DSM 45584</strain>
    </source>
</reference>
<name>A0A840Q7Q1_9PSEU</name>
<protein>
    <submittedName>
        <fullName evidence="3">CBS-domain-containing membrane protein</fullName>
    </submittedName>
</protein>
<evidence type="ECO:0000259" key="2">
    <source>
        <dbReference type="PROSITE" id="PS51371"/>
    </source>
</evidence>
<dbReference type="RefSeq" id="WP_184727201.1">
    <property type="nucleotide sequence ID" value="NZ_JACHIW010000001.1"/>
</dbReference>
<keyword evidence="1" id="KW-0129">CBS domain</keyword>
<proteinExistence type="predicted"/>
<evidence type="ECO:0000256" key="1">
    <source>
        <dbReference type="PROSITE-ProRule" id="PRU00703"/>
    </source>
</evidence>
<accession>A0A840Q7Q1</accession>
<feature type="domain" description="CBS" evidence="2">
    <location>
        <begin position="1"/>
        <end position="58"/>
    </location>
</feature>
<evidence type="ECO:0000313" key="3">
    <source>
        <dbReference type="EMBL" id="MBB5155967.1"/>
    </source>
</evidence>
<dbReference type="EMBL" id="JACHIW010000001">
    <property type="protein sequence ID" value="MBB5155967.1"/>
    <property type="molecule type" value="Genomic_DNA"/>
</dbReference>
<dbReference type="Pfam" id="PF00571">
    <property type="entry name" value="CBS"/>
    <property type="match status" value="1"/>
</dbReference>
<evidence type="ECO:0000313" key="4">
    <source>
        <dbReference type="Proteomes" id="UP000584374"/>
    </source>
</evidence>
<dbReference type="InterPro" id="IPR046342">
    <property type="entry name" value="CBS_dom_sf"/>
</dbReference>
<comment type="caution">
    <text evidence="3">The sequence shown here is derived from an EMBL/GenBank/DDBJ whole genome shotgun (WGS) entry which is preliminary data.</text>
</comment>
<dbReference type="Proteomes" id="UP000584374">
    <property type="component" value="Unassembled WGS sequence"/>
</dbReference>
<sequence length="86" mass="9657">MSSPVETANADQSVEQFLHDVLVHRRHSALPVLNDHEQLRGQATLHRLRAVPSEVRRETTLRQVACPWTRSRQPSPGSPSRPCCPA</sequence>
<gene>
    <name evidence="3" type="ORF">BJ970_003501</name>
</gene>
<dbReference type="PROSITE" id="PS51371">
    <property type="entry name" value="CBS"/>
    <property type="match status" value="1"/>
</dbReference>
<keyword evidence="4" id="KW-1185">Reference proteome</keyword>
<dbReference type="SUPFAM" id="SSF54631">
    <property type="entry name" value="CBS-domain pair"/>
    <property type="match status" value="1"/>
</dbReference>
<dbReference type="InterPro" id="IPR000644">
    <property type="entry name" value="CBS_dom"/>
</dbReference>
<organism evidence="3 4">
    <name type="scientific">Saccharopolyspora phatthalungensis</name>
    <dbReference type="NCBI Taxonomy" id="664693"/>
    <lineage>
        <taxon>Bacteria</taxon>
        <taxon>Bacillati</taxon>
        <taxon>Actinomycetota</taxon>
        <taxon>Actinomycetes</taxon>
        <taxon>Pseudonocardiales</taxon>
        <taxon>Pseudonocardiaceae</taxon>
        <taxon>Saccharopolyspora</taxon>
    </lineage>
</organism>